<sequence>MTLLPIKRKRVRKSRQKINLANRQEAHQTELTIPSAPETCIKIEHEKPYARDSIIGLPCPERCTTLFLQHETVTLFISELVCSIKHPQKKQASKRSILYILPSIREVNIAFKCLTTKKGSVAVLTNKMLELPSLYDDLRHFQSSKDVILMTAPIFAKALTHRRLHAGTISSIFARKETLLELYILVYNVRTFGCIFSRVYVIPGTHGVAADCRLVSLKAGDGIATVHASHSALLDTFKCKRFILNMQKNGLKLQNELGLWASELYFSHALNRLAELVENNITLSLVDAPLSDSLLEPCLQAASALSELHPGSKNRGISKKVETLLNLLKCQLPRGAFQGVILTGCPLVAIYLERVLGCLYPRHNTTAEVAVPRPQGYIGPLPSIEEAFASYSSGDVQVLITTFDFISKLKDKVASQVVLFNASLSAWSFMDLKLRLPSVRSYYVFKGDEGSTEIIKFHRKFGTIISGLELQCQEDYIGLPIDSFMASLPSGTSLLPEKIST</sequence>
<dbReference type="EMBL" id="QTSX02001432">
    <property type="protein sequence ID" value="KAJ9082430.1"/>
    <property type="molecule type" value="Genomic_DNA"/>
</dbReference>
<evidence type="ECO:0000313" key="1">
    <source>
        <dbReference type="EMBL" id="KAJ9082430.1"/>
    </source>
</evidence>
<protein>
    <submittedName>
        <fullName evidence="1">Uncharacterized protein</fullName>
    </submittedName>
</protein>
<gene>
    <name evidence="1" type="ORF">DSO57_1004690</name>
</gene>
<reference evidence="1" key="1">
    <citation type="submission" date="2022-04" db="EMBL/GenBank/DDBJ databases">
        <title>Genome of the entomopathogenic fungus Entomophthora muscae.</title>
        <authorList>
            <person name="Elya C."/>
            <person name="Lovett B.R."/>
            <person name="Lee E."/>
            <person name="Macias A.M."/>
            <person name="Hajek A.E."/>
            <person name="De Bivort B.L."/>
            <person name="Kasson M.T."/>
            <person name="De Fine Licht H.H."/>
            <person name="Stajich J.E."/>
        </authorList>
    </citation>
    <scope>NUCLEOTIDE SEQUENCE</scope>
    <source>
        <strain evidence="1">Berkeley</strain>
    </source>
</reference>
<organism evidence="1 2">
    <name type="scientific">Entomophthora muscae</name>
    <dbReference type="NCBI Taxonomy" id="34485"/>
    <lineage>
        <taxon>Eukaryota</taxon>
        <taxon>Fungi</taxon>
        <taxon>Fungi incertae sedis</taxon>
        <taxon>Zoopagomycota</taxon>
        <taxon>Entomophthoromycotina</taxon>
        <taxon>Entomophthoromycetes</taxon>
        <taxon>Entomophthorales</taxon>
        <taxon>Entomophthoraceae</taxon>
        <taxon>Entomophthora</taxon>
    </lineage>
</organism>
<comment type="caution">
    <text evidence="1">The sequence shown here is derived from an EMBL/GenBank/DDBJ whole genome shotgun (WGS) entry which is preliminary data.</text>
</comment>
<dbReference type="Proteomes" id="UP001165960">
    <property type="component" value="Unassembled WGS sequence"/>
</dbReference>
<keyword evidence="2" id="KW-1185">Reference proteome</keyword>
<name>A0ACC2U6G9_9FUNG</name>
<evidence type="ECO:0000313" key="2">
    <source>
        <dbReference type="Proteomes" id="UP001165960"/>
    </source>
</evidence>
<accession>A0ACC2U6G9</accession>
<proteinExistence type="predicted"/>